<gene>
    <name evidence="2" type="ORF">SDC9_33136</name>
</gene>
<reference evidence="2" key="1">
    <citation type="submission" date="2019-08" db="EMBL/GenBank/DDBJ databases">
        <authorList>
            <person name="Kucharzyk K."/>
            <person name="Murdoch R.W."/>
            <person name="Higgins S."/>
            <person name="Loffler F."/>
        </authorList>
    </citation>
    <scope>NUCLEOTIDE SEQUENCE</scope>
</reference>
<proteinExistence type="predicted"/>
<comment type="caution">
    <text evidence="2">The sequence shown here is derived from an EMBL/GenBank/DDBJ whole genome shotgun (WGS) entry which is preliminary data.</text>
</comment>
<sequence>MKQHWEQICETIQTSDQELEAFIAVQAPGTINKLSKFLRNWNKLKSQLNEIDVFITPKPLKVQSEFTGEDFANTWDFWKNYLRAQHGIVLSPYVEQIALEELQSDSNCDPQKAIESIRYSIFKMYRSIYPRPEMKEEPKEQVTSTQFKSSWEG</sequence>
<dbReference type="AlphaFoldDB" id="A0A644V8Q3"/>
<evidence type="ECO:0000256" key="1">
    <source>
        <dbReference type="SAM" id="MobiDB-lite"/>
    </source>
</evidence>
<protein>
    <submittedName>
        <fullName evidence="2">Uncharacterized protein</fullName>
    </submittedName>
</protein>
<name>A0A644V8Q3_9ZZZZ</name>
<feature type="region of interest" description="Disordered" evidence="1">
    <location>
        <begin position="133"/>
        <end position="153"/>
    </location>
</feature>
<feature type="compositionally biased region" description="Polar residues" evidence="1">
    <location>
        <begin position="141"/>
        <end position="153"/>
    </location>
</feature>
<accession>A0A644V8Q3</accession>
<evidence type="ECO:0000313" key="2">
    <source>
        <dbReference type="EMBL" id="MPL87142.1"/>
    </source>
</evidence>
<dbReference type="EMBL" id="VSSQ01000233">
    <property type="protein sequence ID" value="MPL87142.1"/>
    <property type="molecule type" value="Genomic_DNA"/>
</dbReference>
<organism evidence="2">
    <name type="scientific">bioreactor metagenome</name>
    <dbReference type="NCBI Taxonomy" id="1076179"/>
    <lineage>
        <taxon>unclassified sequences</taxon>
        <taxon>metagenomes</taxon>
        <taxon>ecological metagenomes</taxon>
    </lineage>
</organism>